<gene>
    <name evidence="2" type="ORF">RDB_LOCUS21803</name>
</gene>
<accession>A0A8H3AQM5</accession>
<feature type="region of interest" description="Disordered" evidence="1">
    <location>
        <begin position="688"/>
        <end position="825"/>
    </location>
</feature>
<dbReference type="Proteomes" id="UP000663850">
    <property type="component" value="Unassembled WGS sequence"/>
</dbReference>
<dbReference type="EMBL" id="CAJMWZ010001253">
    <property type="protein sequence ID" value="CAE6433706.1"/>
    <property type="molecule type" value="Genomic_DNA"/>
</dbReference>
<evidence type="ECO:0000313" key="3">
    <source>
        <dbReference type="Proteomes" id="UP000663850"/>
    </source>
</evidence>
<proteinExistence type="predicted"/>
<evidence type="ECO:0000256" key="1">
    <source>
        <dbReference type="SAM" id="MobiDB-lite"/>
    </source>
</evidence>
<feature type="region of interest" description="Disordered" evidence="1">
    <location>
        <begin position="1"/>
        <end position="40"/>
    </location>
</feature>
<dbReference type="AlphaFoldDB" id="A0A8H3AQM5"/>
<reference evidence="2" key="1">
    <citation type="submission" date="2021-01" db="EMBL/GenBank/DDBJ databases">
        <authorList>
            <person name="Kaushik A."/>
        </authorList>
    </citation>
    <scope>NUCLEOTIDE SEQUENCE</scope>
    <source>
        <strain evidence="2">Type strain: AG8-Rh-89/</strain>
    </source>
</reference>
<organism evidence="2 3">
    <name type="scientific">Rhizoctonia solani</name>
    <dbReference type="NCBI Taxonomy" id="456999"/>
    <lineage>
        <taxon>Eukaryota</taxon>
        <taxon>Fungi</taxon>
        <taxon>Dikarya</taxon>
        <taxon>Basidiomycota</taxon>
        <taxon>Agaricomycotina</taxon>
        <taxon>Agaricomycetes</taxon>
        <taxon>Cantharellales</taxon>
        <taxon>Ceratobasidiaceae</taxon>
        <taxon>Rhizoctonia</taxon>
    </lineage>
</organism>
<evidence type="ECO:0000313" key="2">
    <source>
        <dbReference type="EMBL" id="CAE6433706.1"/>
    </source>
</evidence>
<feature type="compositionally biased region" description="Basic and acidic residues" evidence="1">
    <location>
        <begin position="10"/>
        <end position="21"/>
    </location>
</feature>
<name>A0A8H3AQM5_9AGAM</name>
<feature type="compositionally biased region" description="Polar residues" evidence="1">
    <location>
        <begin position="724"/>
        <end position="745"/>
    </location>
</feature>
<protein>
    <submittedName>
        <fullName evidence="2">Uncharacterized protein</fullName>
    </submittedName>
</protein>
<comment type="caution">
    <text evidence="2">The sequence shown here is derived from an EMBL/GenBank/DDBJ whole genome shotgun (WGS) entry which is preliminary data.</text>
</comment>
<sequence length="901" mass="101848">MLGPRSPLRAAKEQHVKEKAKVKAKHNWPAMKRGHVPDDDSMVHQLPNELTMEQKSWWDKYLGPGTDFHKHKGNRGDPEGAMGWVREVFIGNWWDEQYPNSKGVSKDDRLWYAKHSKQERVIWTKLNNSLRPPKGKDDKVKQRAIGHDAYREESPKAYDTAVDKWKQANGSNPPLHEKRKISYQAYTNLPNQRQQDFREKAVAKVKESQKFVRITDPAKLTKFTHEYWDKMRKLLKYGFEHGGIDVCALVVHQTEEGKTRVTRQLTEGIEGFSKSSKLAESMDALKEFLQDLNEGATFSIPLPMVYPDFTKDGYPCLPNFEGWSLRRLQKLLRDFVIAVFKFQGGVGRLMWKEIKERLEYFFDMRQLPKVEGLILEEPSNLAKKMVLIWLSFFMASITRAVPPEERFQFLRIFAGSTPIHPSESQETGREVVERDGKVITVLVFENEVKKCHRVGGMTYKQAAIDFANHVAFGSTHMNATSAPPAHWLSLPTAGPNGPTVAFSEEELGRLTSLALDLPETAKTRVLTLIEAINAYQGHLPAMHPFGIWLREGGIPLVFARTPQEASRPWTIFWLPPDYFLPPGRGQPEGTLYFFEVCQDELLKGDMILHKPSKTFYGGYTGVVSMARALIQIYLNCLAVRGDFQPPKPVPVGYDISRFNVQELGRIAGWVDNWSSIIKRHTEILSETSAERKSSWAHAGVQPISKDSDDENSGSSDSDSEGFGPNTNQAPVSLRSASTSSISGPSQPVAGPSKLVAAPPKPVTGWSKPSRPPQPVPSPSKLSKGKQRETPSQFASLDETEDEGSGTDYDVLDVTSQDDKSSDEEEWNRFNERFLDDDTFSPDDSIGLLERYSWNTKVDTVFHAACEPYEGVTLEGKHAHIFQSKQRTLIKFTCRFMEPGYG</sequence>